<dbReference type="RefSeq" id="WP_249466228.1">
    <property type="nucleotide sequence ID" value="NZ_CP091196.1"/>
</dbReference>
<feature type="domain" description="PucR C-terminal helix-turn-helix" evidence="1">
    <location>
        <begin position="458"/>
        <end position="515"/>
    </location>
</feature>
<dbReference type="EMBL" id="CP091196">
    <property type="protein sequence ID" value="UQS25422.1"/>
    <property type="molecule type" value="Genomic_DNA"/>
</dbReference>
<dbReference type="PANTHER" id="PTHR33744">
    <property type="entry name" value="CARBOHYDRATE DIACID REGULATOR"/>
    <property type="match status" value="1"/>
</dbReference>
<protein>
    <submittedName>
        <fullName evidence="2">Helix-turn-helix domain-containing protein</fullName>
    </submittedName>
</protein>
<dbReference type="Pfam" id="PF13556">
    <property type="entry name" value="HTH_30"/>
    <property type="match status" value="1"/>
</dbReference>
<dbReference type="Proteomes" id="UP000830158">
    <property type="component" value="Chromosome"/>
</dbReference>
<dbReference type="PANTHER" id="PTHR33744:SF17">
    <property type="entry name" value="CONSERVED PROTEIN"/>
    <property type="match status" value="1"/>
</dbReference>
<dbReference type="Gene3D" id="1.10.10.2840">
    <property type="entry name" value="PucR C-terminal helix-turn-helix domain"/>
    <property type="match status" value="1"/>
</dbReference>
<keyword evidence="3" id="KW-1185">Reference proteome</keyword>
<accession>A0ABY4NZE8</accession>
<sequence>MTLGDLLAVLGADQLEAELLQRDGTAVVSDVAILDPPDPVDRGHLVLAVGVDAGDPRAGEVVADAAKAGAAAVVFRATGRPGPAALAREHGISLLRAKPGTSWTRLVTLVRSVLTAATAGPESPRDRTSPSTIYGLADAIAVTVGGSVVLYDRAHRVVAYSVQGFEIDEVRRDTILGRRTPDQWIERFTTDRSAYETFCRPDEVVRVDGYENLSTRLRIAIRSEGEVLGEISVAEGRQPLGAEAEAALIRAARLAVPHLLRHRLVEDADRAARMRLLRGLLYGDAPPAADLGLGGKAGLVVIGFAGADLPPGEGGSLAGERVLHLLSLQMSSIDPAVGVLPSGSVYYALVPAVDGDRVTRLVEPALRHIRRMGITAHAAIGPWAAGPGDVPAARGVVDDLLDILRRPGWPAAPTVATAESRWPDLALLPVERALAGTAPCDQLRALRDHDELQKTDYITTLRVFLDEFGSVSRTSERLVLHPNTVRHRLERLAGIAGLDLSDPAQRLAVMVQLRALPWPAAPGGAGR</sequence>
<reference evidence="2" key="1">
    <citation type="submission" date="2022-01" db="EMBL/GenBank/DDBJ databases">
        <title>PSI-footprinting approach for the identification of protein synthesis inhibitor producers.</title>
        <authorList>
            <person name="Handel F."/>
            <person name="Kulik A."/>
            <person name="Wex K.W."/>
            <person name="Berscheid A."/>
            <person name="Saur J.S."/>
            <person name="Winkler A."/>
            <person name="Wibberg D."/>
            <person name="Kalinowski J."/>
            <person name="Broetz-Oesterhelt H."/>
            <person name="Mast Y."/>
        </authorList>
    </citation>
    <scope>NUCLEOTIDE SEQUENCE</scope>
    <source>
        <strain evidence="2">KNN 49.3e</strain>
    </source>
</reference>
<dbReference type="InterPro" id="IPR042070">
    <property type="entry name" value="PucR_C-HTH_sf"/>
</dbReference>
<dbReference type="InterPro" id="IPR025736">
    <property type="entry name" value="PucR_C-HTH_dom"/>
</dbReference>
<evidence type="ECO:0000313" key="2">
    <source>
        <dbReference type="EMBL" id="UQS25422.1"/>
    </source>
</evidence>
<organism evidence="2 3">
    <name type="scientific">Amycolatopsis thermalba</name>
    <dbReference type="NCBI Taxonomy" id="944492"/>
    <lineage>
        <taxon>Bacteria</taxon>
        <taxon>Bacillati</taxon>
        <taxon>Actinomycetota</taxon>
        <taxon>Actinomycetes</taxon>
        <taxon>Pseudonocardiales</taxon>
        <taxon>Pseudonocardiaceae</taxon>
        <taxon>Amycolatopsis</taxon>
    </lineage>
</organism>
<gene>
    <name evidence="2" type="ORF">L1857_22745</name>
</gene>
<dbReference type="InterPro" id="IPR051448">
    <property type="entry name" value="CdaR-like_regulators"/>
</dbReference>
<proteinExistence type="predicted"/>
<evidence type="ECO:0000259" key="1">
    <source>
        <dbReference type="Pfam" id="PF13556"/>
    </source>
</evidence>
<name>A0ABY4NZE8_9PSEU</name>
<evidence type="ECO:0000313" key="3">
    <source>
        <dbReference type="Proteomes" id="UP000830158"/>
    </source>
</evidence>